<reference evidence="2 3" key="1">
    <citation type="submission" date="2012-08" db="EMBL/GenBank/DDBJ databases">
        <title>Whole genome shotgun sequence of Gordonia rubripertincta NBRC 101908.</title>
        <authorList>
            <person name="Takarada H."/>
            <person name="Hosoyama A."/>
            <person name="Tsuchikane K."/>
            <person name="Katsumata H."/>
            <person name="Baba S."/>
            <person name="Ohji S."/>
            <person name="Yamazaki S."/>
            <person name="Fujita N."/>
        </authorList>
    </citation>
    <scope>NUCLEOTIDE SEQUENCE [LARGE SCALE GENOMIC DNA]</scope>
    <source>
        <strain evidence="2 3">NBRC 101908</strain>
    </source>
</reference>
<evidence type="ECO:0008006" key="4">
    <source>
        <dbReference type="Google" id="ProtNLM"/>
    </source>
</evidence>
<evidence type="ECO:0000256" key="1">
    <source>
        <dbReference type="SAM" id="Phobius"/>
    </source>
</evidence>
<feature type="transmembrane region" description="Helical" evidence="1">
    <location>
        <begin position="45"/>
        <end position="65"/>
    </location>
</feature>
<dbReference type="EMBL" id="BAHB01000049">
    <property type="protein sequence ID" value="GAB84869.1"/>
    <property type="molecule type" value="Genomic_DNA"/>
</dbReference>
<proteinExistence type="predicted"/>
<feature type="transmembrane region" description="Helical" evidence="1">
    <location>
        <begin position="12"/>
        <end position="33"/>
    </location>
</feature>
<dbReference type="Proteomes" id="UP000010744">
    <property type="component" value="Unassembled WGS sequence"/>
</dbReference>
<keyword evidence="1" id="KW-0812">Transmembrane</keyword>
<gene>
    <name evidence="2" type="ORF">GORBP_049_00370</name>
</gene>
<sequence length="72" mass="7780">MDDMQKTTSPRLLHAAMVIFAIGLIALVALFVTPLVTDGDTAPTFVYLLTMCAPLGFLLGLVYALRAGRRAR</sequence>
<organism evidence="2 3">
    <name type="scientific">Gordonia rubripertincta NBRC 101908</name>
    <dbReference type="NCBI Taxonomy" id="1077975"/>
    <lineage>
        <taxon>Bacteria</taxon>
        <taxon>Bacillati</taxon>
        <taxon>Actinomycetota</taxon>
        <taxon>Actinomycetes</taxon>
        <taxon>Mycobacteriales</taxon>
        <taxon>Gordoniaceae</taxon>
        <taxon>Gordonia</taxon>
    </lineage>
</organism>
<evidence type="ECO:0000313" key="3">
    <source>
        <dbReference type="Proteomes" id="UP000010744"/>
    </source>
</evidence>
<keyword evidence="1" id="KW-0472">Membrane</keyword>
<comment type="caution">
    <text evidence="2">The sequence shown here is derived from an EMBL/GenBank/DDBJ whole genome shotgun (WGS) entry which is preliminary data.</text>
</comment>
<name>A0ABQ0HRG8_GORRU</name>
<accession>A0ABQ0HRG8</accession>
<evidence type="ECO:0000313" key="2">
    <source>
        <dbReference type="EMBL" id="GAB84869.1"/>
    </source>
</evidence>
<protein>
    <recommendedName>
        <fullName evidence="4">Integral membrane protein</fullName>
    </recommendedName>
</protein>
<keyword evidence="3" id="KW-1185">Reference proteome</keyword>
<keyword evidence="1" id="KW-1133">Transmembrane helix</keyword>